<organism evidence="1 2">
    <name type="scientific">Ochrobactrum quorumnocens</name>
    <dbReference type="NCBI Taxonomy" id="271865"/>
    <lineage>
        <taxon>Bacteria</taxon>
        <taxon>Pseudomonadati</taxon>
        <taxon>Pseudomonadota</taxon>
        <taxon>Alphaproteobacteria</taxon>
        <taxon>Hyphomicrobiales</taxon>
        <taxon>Brucellaceae</taxon>
        <taxon>Brucella/Ochrobactrum group</taxon>
        <taxon>Ochrobactrum</taxon>
    </lineage>
</organism>
<proteinExistence type="predicted"/>
<accession>A0A248U8Z3</accession>
<reference evidence="1 2" key="1">
    <citation type="submission" date="2017-07" db="EMBL/GenBank/DDBJ databases">
        <title>Phylogenetic study on the rhizospheric bacterium Ochrobactrum sp. A44.</title>
        <authorList>
            <person name="Krzyzanowska D.M."/>
            <person name="Ossowicki A."/>
            <person name="Rajewska M."/>
            <person name="Maciag T."/>
            <person name="Kaczynski Z."/>
            <person name="Czerwicka M."/>
            <person name="Jafra S."/>
        </authorList>
    </citation>
    <scope>NUCLEOTIDE SEQUENCE [LARGE SCALE GENOMIC DNA]</scope>
    <source>
        <strain evidence="1 2">A44</strain>
    </source>
</reference>
<protein>
    <submittedName>
        <fullName evidence="1">Uncharacterized protein</fullName>
    </submittedName>
</protein>
<gene>
    <name evidence="1" type="ORF">CES85_4012</name>
</gene>
<name>A0A248U8Z3_9HYPH</name>
<dbReference type="KEGG" id="och:CES85_4012"/>
<dbReference type="EMBL" id="CP022603">
    <property type="protein sequence ID" value="ASV83233.1"/>
    <property type="molecule type" value="Genomic_DNA"/>
</dbReference>
<sequence length="52" mass="6021">MPGAGVGYDSFKRRKTSPPIVIHIPGYVSLLHAPDRFRRLMRLFLMSFRGFK</sequence>
<evidence type="ECO:0000313" key="1">
    <source>
        <dbReference type="EMBL" id="ASV83233.1"/>
    </source>
</evidence>
<evidence type="ECO:0000313" key="2">
    <source>
        <dbReference type="Proteomes" id="UP000215256"/>
    </source>
</evidence>
<dbReference type="AlphaFoldDB" id="A0A248U8Z3"/>
<dbReference type="Proteomes" id="UP000215256">
    <property type="component" value="Chromosome 2"/>
</dbReference>